<dbReference type="FunFam" id="3.30.70.1170:FF:000002">
    <property type="entry name" value="Ribosomal RNA small subunit methyltransferase B"/>
    <property type="match status" value="1"/>
</dbReference>
<evidence type="ECO:0000256" key="2">
    <source>
        <dbReference type="ARBA" id="ARBA00004496"/>
    </source>
</evidence>
<reference evidence="15" key="1">
    <citation type="submission" date="2018-06" db="EMBL/GenBank/DDBJ databases">
        <authorList>
            <person name="Zhirakovskaya E."/>
        </authorList>
    </citation>
    <scope>NUCLEOTIDE SEQUENCE</scope>
</reference>
<dbReference type="PROSITE" id="PS51686">
    <property type="entry name" value="SAM_MT_RSMB_NOP"/>
    <property type="match status" value="1"/>
</dbReference>
<evidence type="ECO:0000256" key="7">
    <source>
        <dbReference type="ARBA" id="ARBA00022603"/>
    </source>
</evidence>
<dbReference type="Pfam" id="PF22458">
    <property type="entry name" value="RsmF-B_ferredox"/>
    <property type="match status" value="1"/>
</dbReference>
<feature type="domain" description="SAM-dependent MTase RsmB/NOP-type" evidence="14">
    <location>
        <begin position="170"/>
        <end position="439"/>
    </location>
</feature>
<dbReference type="Gene3D" id="1.10.940.10">
    <property type="entry name" value="NusB-like"/>
    <property type="match status" value="1"/>
</dbReference>
<evidence type="ECO:0000313" key="15">
    <source>
        <dbReference type="EMBL" id="VAW75683.1"/>
    </source>
</evidence>
<dbReference type="InterPro" id="IPR035926">
    <property type="entry name" value="NusB-like_sf"/>
</dbReference>
<dbReference type="SUPFAM" id="SSF48013">
    <property type="entry name" value="NusB-like"/>
    <property type="match status" value="1"/>
</dbReference>
<dbReference type="InterPro" id="IPR049560">
    <property type="entry name" value="MeTrfase_RsmB-F_NOP2_cat"/>
</dbReference>
<keyword evidence="5" id="KW-0963">Cytoplasm</keyword>
<evidence type="ECO:0000256" key="5">
    <source>
        <dbReference type="ARBA" id="ARBA00022490"/>
    </source>
</evidence>
<dbReference type="Gene3D" id="3.40.50.150">
    <property type="entry name" value="Vaccinia Virus protein VP39"/>
    <property type="match status" value="1"/>
</dbReference>
<dbReference type="PANTHER" id="PTHR22807:SF61">
    <property type="entry name" value="NOL1_NOP2_SUN FAMILY PROTEIN _ ANTITERMINATION NUSB DOMAIN-CONTAINING PROTEIN"/>
    <property type="match status" value="1"/>
</dbReference>
<protein>
    <recommendedName>
        <fullName evidence="4">16S rRNA (cytosine(967)-C(5))-methyltransferase</fullName>
        <ecNumber evidence="4">2.1.1.176</ecNumber>
    </recommendedName>
    <alternativeName>
        <fullName evidence="11">16S rRNA m5C967 methyltransferase</fullName>
    </alternativeName>
    <alternativeName>
        <fullName evidence="12">rRNA (cytosine-C(5)-)-methyltransferase RsmB</fullName>
    </alternativeName>
</protein>
<keyword evidence="7 15" id="KW-0489">Methyltransferase</keyword>
<dbReference type="PRINTS" id="PR02008">
    <property type="entry name" value="RCMTFAMILY"/>
</dbReference>
<evidence type="ECO:0000259" key="14">
    <source>
        <dbReference type="PROSITE" id="PS51686"/>
    </source>
</evidence>
<evidence type="ECO:0000256" key="3">
    <source>
        <dbReference type="ARBA" id="ARBA00007494"/>
    </source>
</evidence>
<organism evidence="15">
    <name type="scientific">hydrothermal vent metagenome</name>
    <dbReference type="NCBI Taxonomy" id="652676"/>
    <lineage>
        <taxon>unclassified sequences</taxon>
        <taxon>metagenomes</taxon>
        <taxon>ecological metagenomes</taxon>
    </lineage>
</organism>
<dbReference type="EC" id="2.1.1.176" evidence="4"/>
<evidence type="ECO:0000256" key="13">
    <source>
        <dbReference type="ARBA" id="ARBA00047283"/>
    </source>
</evidence>
<dbReference type="GO" id="GO:0070475">
    <property type="term" value="P:rRNA base methylation"/>
    <property type="evidence" value="ECO:0007669"/>
    <property type="project" value="TreeGrafter"/>
</dbReference>
<comment type="subcellular location">
    <subcellularLocation>
        <location evidence="2">Cytoplasm</location>
    </subcellularLocation>
</comment>
<dbReference type="GO" id="GO:0003723">
    <property type="term" value="F:RNA binding"/>
    <property type="evidence" value="ECO:0007669"/>
    <property type="project" value="UniProtKB-KW"/>
</dbReference>
<comment type="function">
    <text evidence="1">Specifically methylates the cytosine at position 967 (m5C967) of 16S rRNA.</text>
</comment>
<evidence type="ECO:0000256" key="6">
    <source>
        <dbReference type="ARBA" id="ARBA00022552"/>
    </source>
</evidence>
<dbReference type="PROSITE" id="PS01153">
    <property type="entry name" value="NOL1_NOP2_SUN"/>
    <property type="match status" value="1"/>
</dbReference>
<dbReference type="GO" id="GO:0005829">
    <property type="term" value="C:cytosol"/>
    <property type="evidence" value="ECO:0007669"/>
    <property type="project" value="TreeGrafter"/>
</dbReference>
<sequence length="444" mass="48900">MKARPAREPQPRELATALVFQVLEQGDSLSGLLTEAMVDIDDPRQRAFIRELVLGTLRWSERLEFVLARLLKKSLRKKDRDLHALLLVGLYQVLLHDTADHAAVNETVDLARSSGKQWAAGMVNGVLRNALRKADGLLAEADSVPSARWSYPDWWLNQLQQDWPDDWEQVLEGGNQRAPMVLRVNPQHATRDAYLEQLTDAGINGHAHLLVGSAIELEAPVGVDALPGFRSGAVSVQDAAAQLAAEQLMLQPQQRVLDACAAPGGKTGHILEVQADASLLALDNVDSRMERVEENLQRLGLKAECVCADAGASNDWWDGKLFDRILLDAPCSASGVVRRHPDIKRLRRKSDLQQLPARQQQLLNALWPLLSSGGILLYVTCSVFRNENAGVIEAFLARHDDAAELPINAEWGKRQSVGRQVLPGELGMDGFYYARLIKGSTGSP</sequence>
<keyword evidence="10" id="KW-0694">RNA-binding</keyword>
<dbReference type="Pfam" id="PF01189">
    <property type="entry name" value="Methyltr_RsmB-F"/>
    <property type="match status" value="1"/>
</dbReference>
<dbReference type="GO" id="GO:0009383">
    <property type="term" value="F:rRNA (cytosine-C5-)-methyltransferase activity"/>
    <property type="evidence" value="ECO:0007669"/>
    <property type="project" value="TreeGrafter"/>
</dbReference>
<evidence type="ECO:0000256" key="4">
    <source>
        <dbReference type="ARBA" id="ARBA00012140"/>
    </source>
</evidence>
<dbReference type="SUPFAM" id="SSF53335">
    <property type="entry name" value="S-adenosyl-L-methionine-dependent methyltransferases"/>
    <property type="match status" value="1"/>
</dbReference>
<evidence type="ECO:0000256" key="8">
    <source>
        <dbReference type="ARBA" id="ARBA00022679"/>
    </source>
</evidence>
<dbReference type="CDD" id="cd02440">
    <property type="entry name" value="AdoMet_MTases"/>
    <property type="match status" value="1"/>
</dbReference>
<comment type="similarity">
    <text evidence="3">Belongs to the class I-like SAM-binding methyltransferase superfamily. RsmB/NOP family.</text>
</comment>
<keyword evidence="9" id="KW-0949">S-adenosyl-L-methionine</keyword>
<evidence type="ECO:0000256" key="1">
    <source>
        <dbReference type="ARBA" id="ARBA00002724"/>
    </source>
</evidence>
<evidence type="ECO:0000256" key="12">
    <source>
        <dbReference type="ARBA" id="ARBA00031088"/>
    </source>
</evidence>
<dbReference type="NCBIfam" id="TIGR00563">
    <property type="entry name" value="rsmB"/>
    <property type="match status" value="1"/>
</dbReference>
<accession>A0A3B0YHS6</accession>
<dbReference type="GO" id="GO:0006355">
    <property type="term" value="P:regulation of DNA-templated transcription"/>
    <property type="evidence" value="ECO:0007669"/>
    <property type="project" value="InterPro"/>
</dbReference>
<keyword evidence="8 15" id="KW-0808">Transferase</keyword>
<dbReference type="NCBIfam" id="NF008149">
    <property type="entry name" value="PRK10901.1"/>
    <property type="match status" value="1"/>
</dbReference>
<evidence type="ECO:0000256" key="11">
    <source>
        <dbReference type="ARBA" id="ARBA00030399"/>
    </source>
</evidence>
<dbReference type="PANTHER" id="PTHR22807">
    <property type="entry name" value="NOP2 YEAST -RELATED NOL1/NOP2/FMU SUN DOMAIN-CONTAINING"/>
    <property type="match status" value="1"/>
</dbReference>
<dbReference type="InterPro" id="IPR054728">
    <property type="entry name" value="RsmB-like_ferredoxin"/>
</dbReference>
<keyword evidence="6" id="KW-0698">rRNA processing</keyword>
<dbReference type="InterPro" id="IPR006027">
    <property type="entry name" value="NusB_RsmB_TIM44"/>
</dbReference>
<comment type="catalytic activity">
    <reaction evidence="13">
        <text>cytidine(967) in 16S rRNA + S-adenosyl-L-methionine = 5-methylcytidine(967) in 16S rRNA + S-adenosyl-L-homocysteine + H(+)</text>
        <dbReference type="Rhea" id="RHEA:42748"/>
        <dbReference type="Rhea" id="RHEA-COMP:10219"/>
        <dbReference type="Rhea" id="RHEA-COMP:10220"/>
        <dbReference type="ChEBI" id="CHEBI:15378"/>
        <dbReference type="ChEBI" id="CHEBI:57856"/>
        <dbReference type="ChEBI" id="CHEBI:59789"/>
        <dbReference type="ChEBI" id="CHEBI:74483"/>
        <dbReference type="ChEBI" id="CHEBI:82748"/>
        <dbReference type="EC" id="2.1.1.176"/>
    </reaction>
</comment>
<dbReference type="InterPro" id="IPR001678">
    <property type="entry name" value="MeTrfase_RsmB-F_NOP2_dom"/>
</dbReference>
<proteinExistence type="inferred from homology"/>
<evidence type="ECO:0000256" key="9">
    <source>
        <dbReference type="ARBA" id="ARBA00022691"/>
    </source>
</evidence>
<dbReference type="InterPro" id="IPR029063">
    <property type="entry name" value="SAM-dependent_MTases_sf"/>
</dbReference>
<gene>
    <name evidence="15" type="ORF">MNBD_GAMMA15-930</name>
</gene>
<dbReference type="AlphaFoldDB" id="A0A3B0YHS6"/>
<dbReference type="InterPro" id="IPR004573">
    <property type="entry name" value="rRNA_ssu_MeTfrase_B"/>
</dbReference>
<dbReference type="Gene3D" id="3.30.70.1170">
    <property type="entry name" value="Sun protein, domain 3"/>
    <property type="match status" value="1"/>
</dbReference>
<dbReference type="Gene3D" id="1.10.287.730">
    <property type="entry name" value="Helix hairpin bin"/>
    <property type="match status" value="1"/>
</dbReference>
<dbReference type="InterPro" id="IPR018314">
    <property type="entry name" value="RsmB/NOL1/NOP2-like_CS"/>
</dbReference>
<evidence type="ECO:0000256" key="10">
    <source>
        <dbReference type="ARBA" id="ARBA00022884"/>
    </source>
</evidence>
<dbReference type="InterPro" id="IPR023267">
    <property type="entry name" value="RCMT"/>
</dbReference>
<dbReference type="EMBL" id="UOFN01000050">
    <property type="protein sequence ID" value="VAW75683.1"/>
    <property type="molecule type" value="Genomic_DNA"/>
</dbReference>
<dbReference type="Pfam" id="PF01029">
    <property type="entry name" value="NusB"/>
    <property type="match status" value="1"/>
</dbReference>
<name>A0A3B0YHS6_9ZZZZ</name>
<dbReference type="FunFam" id="3.40.50.150:FF:000022">
    <property type="entry name" value="Ribosomal RNA small subunit methyltransferase B"/>
    <property type="match status" value="1"/>
</dbReference>